<keyword evidence="3" id="KW-1185">Reference proteome</keyword>
<evidence type="ECO:0000256" key="1">
    <source>
        <dbReference type="SAM" id="Phobius"/>
    </source>
</evidence>
<evidence type="ECO:0000313" key="3">
    <source>
        <dbReference type="Proteomes" id="UP000619260"/>
    </source>
</evidence>
<reference evidence="2" key="1">
    <citation type="submission" date="2021-01" db="EMBL/GenBank/DDBJ databases">
        <title>Whole genome shotgun sequence of Virgisporangium aliadipatigenens NBRC 105644.</title>
        <authorList>
            <person name="Komaki H."/>
            <person name="Tamura T."/>
        </authorList>
    </citation>
    <scope>NUCLEOTIDE SEQUENCE</scope>
    <source>
        <strain evidence="2">NBRC 105644</strain>
    </source>
</reference>
<evidence type="ECO:0000313" key="2">
    <source>
        <dbReference type="EMBL" id="GIJ47042.1"/>
    </source>
</evidence>
<keyword evidence="1" id="KW-0472">Membrane</keyword>
<sequence length="241" mass="26385">MRGRLWQLIRPLTPEYRFGRPAALVKALEWLRTGAAVWVVYQSVRYTGIDFEGTLNRFVFAPAINAGFAIPAVVLAMAAVLAVARDRRAQGRALLLPAVTMVCVFLGVVALAATTLFIGWRMGHGYWSLWLIFLLLVGFPAVSVTGFLVVRHWFRAADGHPMLPALCALGYAATQVAVFVAYGPSQTLPSPWNVVVGLGSPLSLAAFAGVELWVLHRWHGVSPRELPPPVPRRVDVYRSTA</sequence>
<dbReference type="EMBL" id="BOPF01000013">
    <property type="protein sequence ID" value="GIJ47042.1"/>
    <property type="molecule type" value="Genomic_DNA"/>
</dbReference>
<keyword evidence="1" id="KW-0812">Transmembrane</keyword>
<comment type="caution">
    <text evidence="2">The sequence shown here is derived from an EMBL/GenBank/DDBJ whole genome shotgun (WGS) entry which is preliminary data.</text>
</comment>
<dbReference type="Proteomes" id="UP000619260">
    <property type="component" value="Unassembled WGS sequence"/>
</dbReference>
<dbReference type="AlphaFoldDB" id="A0A8J3YMD1"/>
<accession>A0A8J3YMD1</accession>
<feature type="transmembrane region" description="Helical" evidence="1">
    <location>
        <begin position="126"/>
        <end position="150"/>
    </location>
</feature>
<gene>
    <name evidence="2" type="ORF">Val02_39280</name>
</gene>
<keyword evidence="1" id="KW-1133">Transmembrane helix</keyword>
<protein>
    <submittedName>
        <fullName evidence="2">Uncharacterized protein</fullName>
    </submittedName>
</protein>
<organism evidence="2 3">
    <name type="scientific">Virgisporangium aliadipatigenens</name>
    <dbReference type="NCBI Taxonomy" id="741659"/>
    <lineage>
        <taxon>Bacteria</taxon>
        <taxon>Bacillati</taxon>
        <taxon>Actinomycetota</taxon>
        <taxon>Actinomycetes</taxon>
        <taxon>Micromonosporales</taxon>
        <taxon>Micromonosporaceae</taxon>
        <taxon>Virgisporangium</taxon>
    </lineage>
</organism>
<feature type="transmembrane region" description="Helical" evidence="1">
    <location>
        <begin position="162"/>
        <end position="182"/>
    </location>
</feature>
<dbReference type="RefSeq" id="WP_203900560.1">
    <property type="nucleotide sequence ID" value="NZ_BOPF01000013.1"/>
</dbReference>
<feature type="transmembrane region" description="Helical" evidence="1">
    <location>
        <begin position="61"/>
        <end position="83"/>
    </location>
</feature>
<proteinExistence type="predicted"/>
<name>A0A8J3YMD1_9ACTN</name>
<feature type="transmembrane region" description="Helical" evidence="1">
    <location>
        <begin position="194"/>
        <end position="215"/>
    </location>
</feature>
<feature type="transmembrane region" description="Helical" evidence="1">
    <location>
        <begin position="95"/>
        <end position="120"/>
    </location>
</feature>